<proteinExistence type="predicted"/>
<reference evidence="1 2" key="1">
    <citation type="submission" date="2016-10" db="EMBL/GenBank/DDBJ databases">
        <authorList>
            <person name="de Groot N.N."/>
        </authorList>
    </citation>
    <scope>NUCLEOTIDE SEQUENCE [LARGE SCALE GENOMIC DNA]</scope>
    <source>
        <strain evidence="1 2">Nm110</strain>
    </source>
</reference>
<accession>A0A1H2VQA1</accession>
<sequence>MLNLIFILQGLLNTLPIVPTALEINRTRDQQYDLGV</sequence>
<dbReference type="EMBL" id="FNNH01000023">
    <property type="protein sequence ID" value="SDW70448.1"/>
    <property type="molecule type" value="Genomic_DNA"/>
</dbReference>
<evidence type="ECO:0000313" key="1">
    <source>
        <dbReference type="EMBL" id="SDW70448.1"/>
    </source>
</evidence>
<protein>
    <submittedName>
        <fullName evidence="1">Uncharacterized protein</fullName>
    </submittedName>
</protein>
<dbReference type="AlphaFoldDB" id="A0A1H2VQA1"/>
<organism evidence="1 2">
    <name type="scientific">Nitrosomonas communis</name>
    <dbReference type="NCBI Taxonomy" id="44574"/>
    <lineage>
        <taxon>Bacteria</taxon>
        <taxon>Pseudomonadati</taxon>
        <taxon>Pseudomonadota</taxon>
        <taxon>Betaproteobacteria</taxon>
        <taxon>Nitrosomonadales</taxon>
        <taxon>Nitrosomonadaceae</taxon>
        <taxon>Nitrosomonas</taxon>
    </lineage>
</organism>
<gene>
    <name evidence="1" type="ORF">SAMN05421882_102336</name>
</gene>
<evidence type="ECO:0000313" key="2">
    <source>
        <dbReference type="Proteomes" id="UP000183454"/>
    </source>
</evidence>
<dbReference type="Proteomes" id="UP000183454">
    <property type="component" value="Unassembled WGS sequence"/>
</dbReference>
<name>A0A1H2VQA1_9PROT</name>